<accession>A0AA36GYJ6</accession>
<sequence>MQTTSKSVARDIQTAGNNLTTIYYGLKKALNDGDTSKMKLNGKSIPYIMGQIDAFQKALIPMQREWVSQNGLSEYGGATIERFCKAMDIRKDTFYRWMSNSSDFSDAIKTAKDEFKRNIAKTAEESLFKLCEGYDYTETRTEYVTDKNGKPVIKNQVMTKKHVHPNTAAIIFALTNVDPERWKQRNQTELTGKDGEPIAVTRKGLSMKEAQELLKQTEIDI</sequence>
<name>A0AA36GYJ6_CYLNA</name>
<reference evidence="1" key="1">
    <citation type="submission" date="2023-07" db="EMBL/GenBank/DDBJ databases">
        <authorList>
            <consortium name="CYATHOMIX"/>
        </authorList>
    </citation>
    <scope>NUCLEOTIDE SEQUENCE</scope>
    <source>
        <strain evidence="1">N/A</strain>
    </source>
</reference>
<evidence type="ECO:0000313" key="1">
    <source>
        <dbReference type="EMBL" id="CAJ0600766.1"/>
    </source>
</evidence>
<dbReference type="Gene3D" id="1.10.10.60">
    <property type="entry name" value="Homeodomain-like"/>
    <property type="match status" value="1"/>
</dbReference>
<evidence type="ECO:0000313" key="2">
    <source>
        <dbReference type="Proteomes" id="UP001176961"/>
    </source>
</evidence>
<dbReference type="AlphaFoldDB" id="A0AA36GYJ6"/>
<proteinExistence type="predicted"/>
<keyword evidence="2" id="KW-1185">Reference proteome</keyword>
<comment type="caution">
    <text evidence="1">The sequence shown here is derived from an EMBL/GenBank/DDBJ whole genome shotgun (WGS) entry which is preliminary data.</text>
</comment>
<organism evidence="1 2">
    <name type="scientific">Cylicocyclus nassatus</name>
    <name type="common">Nematode worm</name>
    <dbReference type="NCBI Taxonomy" id="53992"/>
    <lineage>
        <taxon>Eukaryota</taxon>
        <taxon>Metazoa</taxon>
        <taxon>Ecdysozoa</taxon>
        <taxon>Nematoda</taxon>
        <taxon>Chromadorea</taxon>
        <taxon>Rhabditida</taxon>
        <taxon>Rhabditina</taxon>
        <taxon>Rhabditomorpha</taxon>
        <taxon>Strongyloidea</taxon>
        <taxon>Strongylidae</taxon>
        <taxon>Cylicocyclus</taxon>
    </lineage>
</organism>
<protein>
    <submittedName>
        <fullName evidence="1">Uncharacterized protein</fullName>
    </submittedName>
</protein>
<dbReference type="EMBL" id="CATQJL010000288">
    <property type="protein sequence ID" value="CAJ0600766.1"/>
    <property type="molecule type" value="Genomic_DNA"/>
</dbReference>
<dbReference type="Proteomes" id="UP001176961">
    <property type="component" value="Unassembled WGS sequence"/>
</dbReference>
<gene>
    <name evidence="1" type="ORF">CYNAS_LOCUS12749</name>
</gene>